<evidence type="ECO:0000313" key="2">
    <source>
        <dbReference type="EMBL" id="MBO8439921.1"/>
    </source>
</evidence>
<evidence type="ECO:0000259" key="1">
    <source>
        <dbReference type="SMART" id="SM00563"/>
    </source>
</evidence>
<protein>
    <submittedName>
        <fullName evidence="2">1-acyl-sn-glycerol-3-phosphate acyltransferase</fullName>
    </submittedName>
</protein>
<dbReference type="InterPro" id="IPR045746">
    <property type="entry name" value="ACT14924-like_Acyltransf_dom"/>
</dbReference>
<organism evidence="2 3">
    <name type="scientific">Candidatus Aphodosoma intestinipullorum</name>
    <dbReference type="NCBI Taxonomy" id="2840674"/>
    <lineage>
        <taxon>Bacteria</taxon>
        <taxon>Pseudomonadati</taxon>
        <taxon>Bacteroidota</taxon>
        <taxon>Bacteroidia</taxon>
        <taxon>Bacteroidales</taxon>
        <taxon>Candidatus Aphodosoma</taxon>
    </lineage>
</organism>
<keyword evidence="2" id="KW-0012">Acyltransferase</keyword>
<evidence type="ECO:0000313" key="3">
    <source>
        <dbReference type="Proteomes" id="UP000712007"/>
    </source>
</evidence>
<accession>A0A940IEW5</accession>
<dbReference type="EMBL" id="JADIMV010000077">
    <property type="protein sequence ID" value="MBO8439921.1"/>
    <property type="molecule type" value="Genomic_DNA"/>
</dbReference>
<dbReference type="SMART" id="SM00563">
    <property type="entry name" value="PlsC"/>
    <property type="match status" value="1"/>
</dbReference>
<sequence>MEQEKVNLQKNGNALFQIDLEKVIAEKVKRPLPRWLVRYIIKVAHQDDINDCIAHAQYPSGINFFHEALKYLDITFEVRGLENLPAKDHPCIFAGNHPLGGPEALIIGEMMRQQYGESFRVPVNNILGYFHPLKEFFVPVNTMSSRQSRDIGERMNAMFESPYQVLVFPAGKCSRREHGRVTEQPWKKMFITQARRYCRDVVPIHSSGRNSRFFYTLTSLSKAIGLKFNIGMFYLVDELFKQRHRKFVLTIGRPIPYTTFDRSRTDAEWAEAVRREVAILEQGNGEKGNMGIPTLSLLPG</sequence>
<reference evidence="2" key="2">
    <citation type="journal article" date="2021" name="PeerJ">
        <title>Extensive microbial diversity within the chicken gut microbiome revealed by metagenomics and culture.</title>
        <authorList>
            <person name="Gilroy R."/>
            <person name="Ravi A."/>
            <person name="Getino M."/>
            <person name="Pursley I."/>
            <person name="Horton D.L."/>
            <person name="Alikhan N.F."/>
            <person name="Baker D."/>
            <person name="Gharbi K."/>
            <person name="Hall N."/>
            <person name="Watson M."/>
            <person name="Adriaenssens E.M."/>
            <person name="Foster-Nyarko E."/>
            <person name="Jarju S."/>
            <person name="Secka A."/>
            <person name="Antonio M."/>
            <person name="Oren A."/>
            <person name="Chaudhuri R.R."/>
            <person name="La Ragione R."/>
            <person name="Hildebrand F."/>
            <person name="Pallen M.J."/>
        </authorList>
    </citation>
    <scope>NUCLEOTIDE SEQUENCE</scope>
    <source>
        <strain evidence="2">3924</strain>
    </source>
</reference>
<reference evidence="2" key="1">
    <citation type="submission" date="2020-10" db="EMBL/GenBank/DDBJ databases">
        <authorList>
            <person name="Gilroy R."/>
        </authorList>
    </citation>
    <scope>NUCLEOTIDE SEQUENCE</scope>
    <source>
        <strain evidence="2">3924</strain>
    </source>
</reference>
<proteinExistence type="predicted"/>
<dbReference type="Proteomes" id="UP000712007">
    <property type="component" value="Unassembled WGS sequence"/>
</dbReference>
<dbReference type="SUPFAM" id="SSF69593">
    <property type="entry name" value="Glycerol-3-phosphate (1)-acyltransferase"/>
    <property type="match status" value="1"/>
</dbReference>
<dbReference type="Pfam" id="PF19576">
    <property type="entry name" value="Acyltransf_2"/>
    <property type="match status" value="1"/>
</dbReference>
<comment type="caution">
    <text evidence="2">The sequence shown here is derived from an EMBL/GenBank/DDBJ whole genome shotgun (WGS) entry which is preliminary data.</text>
</comment>
<dbReference type="AlphaFoldDB" id="A0A940IEW5"/>
<dbReference type="GO" id="GO:0016746">
    <property type="term" value="F:acyltransferase activity"/>
    <property type="evidence" value="ECO:0007669"/>
    <property type="project" value="UniProtKB-KW"/>
</dbReference>
<name>A0A940IEW5_9BACT</name>
<keyword evidence="2" id="KW-0808">Transferase</keyword>
<feature type="domain" description="Phospholipid/glycerol acyltransferase" evidence="1">
    <location>
        <begin position="91"/>
        <end position="209"/>
    </location>
</feature>
<gene>
    <name evidence="2" type="ORF">IAC51_04645</name>
</gene>
<dbReference type="InterPro" id="IPR002123">
    <property type="entry name" value="Plipid/glycerol_acylTrfase"/>
</dbReference>